<dbReference type="GO" id="GO:0005739">
    <property type="term" value="C:mitochondrion"/>
    <property type="evidence" value="ECO:0007669"/>
    <property type="project" value="TreeGrafter"/>
</dbReference>
<gene>
    <name evidence="3" type="ORF">PMAA_002110</name>
</gene>
<evidence type="ECO:0000256" key="1">
    <source>
        <dbReference type="ARBA" id="ARBA00038048"/>
    </source>
</evidence>
<keyword evidence="4" id="KW-1185">Reference proteome</keyword>
<dbReference type="Pfam" id="PF03435">
    <property type="entry name" value="Sacchrp_dh_NADP"/>
    <property type="match status" value="1"/>
</dbReference>
<dbReference type="InterPro" id="IPR036291">
    <property type="entry name" value="NAD(P)-bd_dom_sf"/>
</dbReference>
<dbReference type="HOGENOM" id="CLU_031002_0_1_1"/>
<feature type="domain" description="Saccharopine dehydrogenase NADP binding" evidence="2">
    <location>
        <begin position="12"/>
        <end position="142"/>
    </location>
</feature>
<evidence type="ECO:0000313" key="4">
    <source>
        <dbReference type="Proteomes" id="UP000001294"/>
    </source>
</evidence>
<accession>B6QSI0</accession>
<dbReference type="PhylomeDB" id="B6QSI0"/>
<proteinExistence type="inferred from homology"/>
<evidence type="ECO:0000259" key="2">
    <source>
        <dbReference type="Pfam" id="PF03435"/>
    </source>
</evidence>
<dbReference type="AlphaFoldDB" id="B6QSI0"/>
<dbReference type="PANTHER" id="PTHR12286">
    <property type="entry name" value="SACCHAROPINE DEHYDROGENASE-LIKE OXIDOREDUCTASE"/>
    <property type="match status" value="1"/>
</dbReference>
<sequence length="413" mass="44468">MAITKNHREYDIVLVGATGYTGRLTAYHIAQNLPTNLKWAIAGRSSAKLDALADELKHISEDRLQPEIEIVDIEDKAQLTALVARAKVCISVVSYNEVGANVIEACIESRTNYVDTSGSIAHLREWIDKYHQAAEQANVAIISACGCFSAFQDLLTWVTVGELAKSSSVKTKEIILSVLSMPADPSGGTVKSILGRANLDAKTIQESEEPWYLSPVKGHQQYVNTTNLFGMRHDPLLGTLSPSSFSNLQNRAVVHRTWGLLDGGNYYGPNFQYSEYNKVSSTIAGIMDILRAHGINLLFTLAPLRAIAKMILPKPGDGPDVEKEKNSVVEMEALAVADSEAGSTVPKAYARVRFSGGPYTATAAFLAQGAASLLYTRKLEGGVAGGCLTPAFLGADLVERIQGVGAELSIEIL</sequence>
<organism evidence="3 4">
    <name type="scientific">Talaromyces marneffei (strain ATCC 18224 / CBS 334.59 / QM 7333)</name>
    <name type="common">Penicillium marneffei</name>
    <dbReference type="NCBI Taxonomy" id="441960"/>
    <lineage>
        <taxon>Eukaryota</taxon>
        <taxon>Fungi</taxon>
        <taxon>Dikarya</taxon>
        <taxon>Ascomycota</taxon>
        <taxon>Pezizomycotina</taxon>
        <taxon>Eurotiomycetes</taxon>
        <taxon>Eurotiomycetidae</taxon>
        <taxon>Eurotiales</taxon>
        <taxon>Trichocomaceae</taxon>
        <taxon>Talaromyces</taxon>
        <taxon>Talaromyces sect. Talaromyces</taxon>
    </lineage>
</organism>
<dbReference type="PANTHER" id="PTHR12286:SF5">
    <property type="entry name" value="SACCHAROPINE DEHYDROGENASE-LIKE OXIDOREDUCTASE"/>
    <property type="match status" value="1"/>
</dbReference>
<reference evidence="4" key="1">
    <citation type="journal article" date="2015" name="Genome Announc.">
        <title>Genome sequence of the AIDS-associated pathogen Penicillium marneffei (ATCC18224) and its near taxonomic relative Talaromyces stipitatus (ATCC10500).</title>
        <authorList>
            <person name="Nierman W.C."/>
            <person name="Fedorova-Abrams N.D."/>
            <person name="Andrianopoulos A."/>
        </authorList>
    </citation>
    <scope>NUCLEOTIDE SEQUENCE [LARGE SCALE GENOMIC DNA]</scope>
    <source>
        <strain evidence="4">ATCC 18224 / CBS 334.59 / QM 7333</strain>
    </source>
</reference>
<protein>
    <recommendedName>
        <fullName evidence="2">Saccharopine dehydrogenase NADP binding domain-containing protein</fullName>
    </recommendedName>
</protein>
<comment type="similarity">
    <text evidence="1">Belongs to the saccharopine dehydrogenase family.</text>
</comment>
<dbReference type="OrthoDB" id="10268090at2759"/>
<dbReference type="Proteomes" id="UP000001294">
    <property type="component" value="Unassembled WGS sequence"/>
</dbReference>
<dbReference type="Gene3D" id="3.40.50.720">
    <property type="entry name" value="NAD(P)-binding Rossmann-like Domain"/>
    <property type="match status" value="1"/>
</dbReference>
<name>B6QSI0_TALMQ</name>
<dbReference type="SUPFAM" id="SSF51735">
    <property type="entry name" value="NAD(P)-binding Rossmann-fold domains"/>
    <property type="match status" value="1"/>
</dbReference>
<dbReference type="InterPro" id="IPR051276">
    <property type="entry name" value="Saccharopine_DH-like_oxidrdct"/>
</dbReference>
<dbReference type="GO" id="GO:0005886">
    <property type="term" value="C:plasma membrane"/>
    <property type="evidence" value="ECO:0007669"/>
    <property type="project" value="TreeGrafter"/>
</dbReference>
<dbReference type="GO" id="GO:0009247">
    <property type="term" value="P:glycolipid biosynthetic process"/>
    <property type="evidence" value="ECO:0007669"/>
    <property type="project" value="TreeGrafter"/>
</dbReference>
<dbReference type="EMBL" id="DS995905">
    <property type="protein sequence ID" value="EEA19417.1"/>
    <property type="molecule type" value="Genomic_DNA"/>
</dbReference>
<dbReference type="VEuPathDB" id="FungiDB:PMAA_002110"/>
<evidence type="ECO:0000313" key="3">
    <source>
        <dbReference type="EMBL" id="EEA19417.1"/>
    </source>
</evidence>
<dbReference type="GO" id="GO:0005811">
    <property type="term" value="C:lipid droplet"/>
    <property type="evidence" value="ECO:0007669"/>
    <property type="project" value="TreeGrafter"/>
</dbReference>
<dbReference type="InterPro" id="IPR005097">
    <property type="entry name" value="Sacchrp_dh_NADP-bd"/>
</dbReference>